<accession>A0A1F6BXG8</accession>
<dbReference type="Proteomes" id="UP000176322">
    <property type="component" value="Unassembled WGS sequence"/>
</dbReference>
<organism evidence="2 3">
    <name type="scientific">Candidatus Kaiserbacteria bacterium RIFCSPHIGHO2_01_FULL_46_22</name>
    <dbReference type="NCBI Taxonomy" id="1798475"/>
    <lineage>
        <taxon>Bacteria</taxon>
        <taxon>Candidatus Kaiseribacteriota</taxon>
    </lineage>
</organism>
<evidence type="ECO:0000313" key="2">
    <source>
        <dbReference type="EMBL" id="OGG41646.1"/>
    </source>
</evidence>
<dbReference type="EMBL" id="MFKO01000005">
    <property type="protein sequence ID" value="OGG41646.1"/>
    <property type="molecule type" value="Genomic_DNA"/>
</dbReference>
<comment type="caution">
    <text evidence="2">The sequence shown here is derived from an EMBL/GenBank/DDBJ whole genome shotgun (WGS) entry which is preliminary data.</text>
</comment>
<proteinExistence type="predicted"/>
<feature type="compositionally biased region" description="Low complexity" evidence="1">
    <location>
        <begin position="997"/>
        <end position="1012"/>
    </location>
</feature>
<evidence type="ECO:0000256" key="1">
    <source>
        <dbReference type="SAM" id="MobiDB-lite"/>
    </source>
</evidence>
<gene>
    <name evidence="2" type="ORF">A2837_00700</name>
</gene>
<protein>
    <submittedName>
        <fullName evidence="2">Uncharacterized protein</fullName>
    </submittedName>
</protein>
<dbReference type="AlphaFoldDB" id="A0A1F6BXG8"/>
<name>A0A1F6BXG8_9BACT</name>
<feature type="region of interest" description="Disordered" evidence="1">
    <location>
        <begin position="997"/>
        <end position="1016"/>
    </location>
</feature>
<feature type="compositionally biased region" description="Low complexity" evidence="1">
    <location>
        <begin position="514"/>
        <end position="545"/>
    </location>
</feature>
<reference evidence="2 3" key="1">
    <citation type="journal article" date="2016" name="Nat. Commun.">
        <title>Thousands of microbial genomes shed light on interconnected biogeochemical processes in an aquifer system.</title>
        <authorList>
            <person name="Anantharaman K."/>
            <person name="Brown C.T."/>
            <person name="Hug L.A."/>
            <person name="Sharon I."/>
            <person name="Castelle C.J."/>
            <person name="Probst A.J."/>
            <person name="Thomas B.C."/>
            <person name="Singh A."/>
            <person name="Wilkins M.J."/>
            <person name="Karaoz U."/>
            <person name="Brodie E.L."/>
            <person name="Williams K.H."/>
            <person name="Hubbard S.S."/>
            <person name="Banfield J.F."/>
        </authorList>
    </citation>
    <scope>NUCLEOTIDE SEQUENCE [LARGE SCALE GENOMIC DNA]</scope>
</reference>
<sequence>MSDGTVQSLSAGAAAADAISAAAEVGGYVDTTATHASYQNDPDMTPGTVVGALTGTIGYPAAVAKAEINAAVAKASVEDAAVGAINKSAAAAYAATAKNIAQAYQQAAQSMQQAGVLGLSGKTVANTSVTTPGTVASYQAGWAQSSYSGPKGVTTPGSGLNQAAQNAYNNIGQYSYDLNSSTNGVVGGWTDQNGRAPSAELSKSLDSISSEVAGHIANANNDLAVSYDMKTDQVSVTNLNTGTKVSASLSSITGNTTQTQNADDTPVGQMFGKTYSGPKGVSVTQANKDFVTSVLGPNTGLNAAAQYAGRISAGQQPAAVPSDDPDEDSKITAGLAMAEDPQAVLAMESIVNRALARNISIRSVAASTEYQPVLDQALKNCGGCTVRSLTQDQLNQALDQVVAASAKRPGFAGNVTMAKSMIAGTHVMTGLDNMQGYVDFTNVSLAISQGRASKDTISEVTAMRDDPNSTTLREGKFNEQTFGIRAGSKAPDYTPQSISFNAYKDISSSVTTGTKTNSDTNPDTTPDTTDNKPNNNDNTNTRNRNIGATIGGTVAGPIGSIVGGFLGGLLGNSTGNNNGGKNKNTNTSEQRDQMRLCPPYPISCQSGAAILALPSLPSFSSWFEWLDGDEVAEPEILAEKKTVPVLITVNYQTGEIEINRPDINATLENPTLYYTDEQLSSLNMLFNETPVLLNGDGDVIYSNGLYSPPVKYSEAVGQDVPEYVYTIEYVDESGALIEIGDNDNALPDNLASNLVRSFVGNATPFEAADIASVTYRVVEPDADVLADEYYDYVITLNDGSVKAVTIPEFTSTAHMQKRFEQLGFKGKATEILGMATETFEEPEQGLLSQLFSLVSDTVAKFTDSEPTGDSVTALPTLDNNLTTTDIETIYIYPFTDISCPTDVEGYERGFMYTAIIKNKMSPDYVTMVSDGRCGYGSPDQLVTEVAHHLESTYGIEGTTYASIVDKTSFKYELTAFEQIVTNVYRPSAVIEPVVQTPTEEPITEPATTTPEQKPNLTNDVKFETKAIGSNGKVLLDWSEVKSVNMSADVSLYFRWDGSAYQQCLPFLQDAGNYALTRKDKAMLKGDTESEGFNVPEKTASYRVECGGQRNNEFGVDERVVEVTIE</sequence>
<evidence type="ECO:0000313" key="3">
    <source>
        <dbReference type="Proteomes" id="UP000176322"/>
    </source>
</evidence>
<feature type="region of interest" description="Disordered" evidence="1">
    <location>
        <begin position="509"/>
        <end position="545"/>
    </location>
</feature>